<keyword evidence="4" id="KW-1185">Reference proteome</keyword>
<feature type="chain" id="PRO_5016621201" description="Integrase catalytic domain-containing protein" evidence="1">
    <location>
        <begin position="20"/>
        <end position="95"/>
    </location>
</feature>
<dbReference type="InterPro" id="IPR012337">
    <property type="entry name" value="RNaseH-like_sf"/>
</dbReference>
<dbReference type="InterPro" id="IPR001584">
    <property type="entry name" value="Integrase_cat-core"/>
</dbReference>
<name>A0A371FA13_MUCPR</name>
<protein>
    <recommendedName>
        <fullName evidence="2">Integrase catalytic domain-containing protein</fullName>
    </recommendedName>
</protein>
<gene>
    <name evidence="3" type="ORF">CR513_45034</name>
</gene>
<dbReference type="GO" id="GO:0003676">
    <property type="term" value="F:nucleic acid binding"/>
    <property type="evidence" value="ECO:0007669"/>
    <property type="project" value="InterPro"/>
</dbReference>
<dbReference type="PROSITE" id="PS50994">
    <property type="entry name" value="INTEGRASE"/>
    <property type="match status" value="1"/>
</dbReference>
<proteinExistence type="predicted"/>
<evidence type="ECO:0000313" key="4">
    <source>
        <dbReference type="Proteomes" id="UP000257109"/>
    </source>
</evidence>
<comment type="caution">
    <text evidence="3">The sequence shown here is derived from an EMBL/GenBank/DDBJ whole genome shotgun (WGS) entry which is preliminary data.</text>
</comment>
<dbReference type="AlphaFoldDB" id="A0A371FA13"/>
<reference evidence="3" key="1">
    <citation type="submission" date="2018-05" db="EMBL/GenBank/DDBJ databases">
        <title>Draft genome of Mucuna pruriens seed.</title>
        <authorList>
            <person name="Nnadi N.E."/>
            <person name="Vos R."/>
            <person name="Hasami M.H."/>
            <person name="Devisetty U.K."/>
            <person name="Aguiy J.C."/>
        </authorList>
    </citation>
    <scope>NUCLEOTIDE SEQUENCE [LARGE SCALE GENOMIC DNA]</scope>
    <source>
        <strain evidence="3">JCA_2017</strain>
    </source>
</reference>
<organism evidence="3 4">
    <name type="scientific">Mucuna pruriens</name>
    <name type="common">Velvet bean</name>
    <name type="synonym">Dolichos pruriens</name>
    <dbReference type="NCBI Taxonomy" id="157652"/>
    <lineage>
        <taxon>Eukaryota</taxon>
        <taxon>Viridiplantae</taxon>
        <taxon>Streptophyta</taxon>
        <taxon>Embryophyta</taxon>
        <taxon>Tracheophyta</taxon>
        <taxon>Spermatophyta</taxon>
        <taxon>Magnoliopsida</taxon>
        <taxon>eudicotyledons</taxon>
        <taxon>Gunneridae</taxon>
        <taxon>Pentapetalae</taxon>
        <taxon>rosids</taxon>
        <taxon>fabids</taxon>
        <taxon>Fabales</taxon>
        <taxon>Fabaceae</taxon>
        <taxon>Papilionoideae</taxon>
        <taxon>50 kb inversion clade</taxon>
        <taxon>NPAAA clade</taxon>
        <taxon>indigoferoid/millettioid clade</taxon>
        <taxon>Phaseoleae</taxon>
        <taxon>Mucuna</taxon>
    </lineage>
</organism>
<dbReference type="InterPro" id="IPR036397">
    <property type="entry name" value="RNaseH_sf"/>
</dbReference>
<feature type="signal peptide" evidence="1">
    <location>
        <begin position="1"/>
        <end position="19"/>
    </location>
</feature>
<dbReference type="GO" id="GO:0015074">
    <property type="term" value="P:DNA integration"/>
    <property type="evidence" value="ECO:0007669"/>
    <property type="project" value="InterPro"/>
</dbReference>
<dbReference type="EMBL" id="QJKJ01009938">
    <property type="protein sequence ID" value="RDX75126.1"/>
    <property type="molecule type" value="Genomic_DNA"/>
</dbReference>
<feature type="non-terminal residue" evidence="3">
    <location>
        <position position="1"/>
    </location>
</feature>
<dbReference type="Gene3D" id="3.30.420.10">
    <property type="entry name" value="Ribonuclease H-like superfamily/Ribonuclease H"/>
    <property type="match status" value="1"/>
</dbReference>
<evidence type="ECO:0000259" key="2">
    <source>
        <dbReference type="PROSITE" id="PS50994"/>
    </source>
</evidence>
<dbReference type="Proteomes" id="UP000257109">
    <property type="component" value="Unassembled WGS sequence"/>
</dbReference>
<evidence type="ECO:0000256" key="1">
    <source>
        <dbReference type="SAM" id="SignalP"/>
    </source>
</evidence>
<accession>A0A371FA13</accession>
<sequence length="95" mass="10937">MPWHADICKFLVAFTYLLGASKVAKEKLESDAKYYVWDDPLVCQRLVSDQGSHLYNHAMATLLEKYGVVHRVATVYHPQTNGQVEVFNRKIKKLL</sequence>
<feature type="domain" description="Integrase catalytic" evidence="2">
    <location>
        <begin position="46"/>
        <end position="95"/>
    </location>
</feature>
<dbReference type="SUPFAM" id="SSF53098">
    <property type="entry name" value="Ribonuclease H-like"/>
    <property type="match status" value="1"/>
</dbReference>
<keyword evidence="1" id="KW-0732">Signal</keyword>
<evidence type="ECO:0000313" key="3">
    <source>
        <dbReference type="EMBL" id="RDX75126.1"/>
    </source>
</evidence>